<dbReference type="AlphaFoldDB" id="A0A829YHV7"/>
<name>A0A829YHV7_9GAMM</name>
<proteinExistence type="predicted"/>
<comment type="caution">
    <text evidence="1">The sequence shown here is derived from an EMBL/GenBank/DDBJ whole genome shotgun (WGS) entry which is preliminary data.</text>
</comment>
<protein>
    <submittedName>
        <fullName evidence="1">Uncharacterized protein</fullName>
    </submittedName>
</protein>
<accession>A0A829YHV7</accession>
<reference evidence="2" key="1">
    <citation type="submission" date="2020-01" db="EMBL/GenBank/DDBJ databases">
        <title>'Steroidobacter agaridevorans' sp. nov., agar-degrading bacteria isolated from rhizosphere soils.</title>
        <authorList>
            <person name="Ikenaga M."/>
            <person name="Kataoka M."/>
            <person name="Murouchi A."/>
            <person name="Katsuragi S."/>
            <person name="Sakai M."/>
        </authorList>
    </citation>
    <scope>NUCLEOTIDE SEQUENCE [LARGE SCALE GENOMIC DNA]</scope>
    <source>
        <strain evidence="2">YU21-B</strain>
    </source>
</reference>
<dbReference type="EMBL" id="BLJN01000005">
    <property type="protein sequence ID" value="GFE82769.1"/>
    <property type="molecule type" value="Genomic_DNA"/>
</dbReference>
<evidence type="ECO:0000313" key="2">
    <source>
        <dbReference type="Proteomes" id="UP000445000"/>
    </source>
</evidence>
<sequence length="161" mass="18379">MMARFFKRCAAVALGLALLFVGLRAGLNYSGFCLEQRRWLTDREKIEIAIKRILASYPPTLIEVVTYPDGRKADRYFQPENPVPYRSVDEFLQVNPECCEVTQREHPKISGSISLGSRLFGITSANVRVRYQVRYLDASGRMITRIMEPYIAISNCGRPLN</sequence>
<gene>
    <name evidence="1" type="ORF">GCM10011487_47690</name>
</gene>
<dbReference type="Proteomes" id="UP000445000">
    <property type="component" value="Unassembled WGS sequence"/>
</dbReference>
<organism evidence="1 2">
    <name type="scientific">Steroidobacter agaridevorans</name>
    <dbReference type="NCBI Taxonomy" id="2695856"/>
    <lineage>
        <taxon>Bacteria</taxon>
        <taxon>Pseudomonadati</taxon>
        <taxon>Pseudomonadota</taxon>
        <taxon>Gammaproteobacteria</taxon>
        <taxon>Steroidobacterales</taxon>
        <taxon>Steroidobacteraceae</taxon>
        <taxon>Steroidobacter</taxon>
    </lineage>
</organism>
<keyword evidence="2" id="KW-1185">Reference proteome</keyword>
<evidence type="ECO:0000313" key="1">
    <source>
        <dbReference type="EMBL" id="GFE82769.1"/>
    </source>
</evidence>